<accession>A0ABS1LES5</accession>
<reference evidence="1 2" key="1">
    <citation type="journal article" date="2021" name="Arch. Microbiol.">
        <title>Myceligenerans indicum sp. nov., an actinobacterium isolated from mangrove sediment of Sundarbans, India.</title>
        <authorList>
            <person name="Asha K."/>
            <person name="Bhadury P."/>
        </authorList>
    </citation>
    <scope>NUCLEOTIDE SEQUENCE [LARGE SCALE GENOMIC DNA]</scope>
    <source>
        <strain evidence="1 2">I2</strain>
    </source>
</reference>
<evidence type="ECO:0000313" key="1">
    <source>
        <dbReference type="EMBL" id="MBL0884767.1"/>
    </source>
</evidence>
<evidence type="ECO:0000313" key="2">
    <source>
        <dbReference type="Proteomes" id="UP000675409"/>
    </source>
</evidence>
<sequence length="100" mass="10923">MSGRSEFADADGLIDASVFPCRSQDLDVERLEDQVVFCRQTAVVVVRAADDAHHAWVGTGAHYQAPEAGQLYRTMGPVRSEGERERAVLFAAPEEPTTCT</sequence>
<name>A0ABS1LES5_9MICO</name>
<organism evidence="1 2">
    <name type="scientific">Myceligenerans indicum</name>
    <dbReference type="NCBI Taxonomy" id="2593663"/>
    <lineage>
        <taxon>Bacteria</taxon>
        <taxon>Bacillati</taxon>
        <taxon>Actinomycetota</taxon>
        <taxon>Actinomycetes</taxon>
        <taxon>Micrococcales</taxon>
        <taxon>Promicromonosporaceae</taxon>
        <taxon>Myceligenerans</taxon>
    </lineage>
</organism>
<dbReference type="RefSeq" id="WP_201844600.1">
    <property type="nucleotide sequence ID" value="NZ_JABBYC010000001.1"/>
</dbReference>
<dbReference type="Proteomes" id="UP000675409">
    <property type="component" value="Unassembled WGS sequence"/>
</dbReference>
<protein>
    <submittedName>
        <fullName evidence="1">Uncharacterized protein</fullName>
    </submittedName>
</protein>
<comment type="caution">
    <text evidence="1">The sequence shown here is derived from an EMBL/GenBank/DDBJ whole genome shotgun (WGS) entry which is preliminary data.</text>
</comment>
<dbReference type="EMBL" id="JABBYC010000001">
    <property type="protein sequence ID" value="MBL0884767.1"/>
    <property type="molecule type" value="Genomic_DNA"/>
</dbReference>
<gene>
    <name evidence="1" type="ORF">HGK34_00470</name>
</gene>
<proteinExistence type="predicted"/>
<keyword evidence="2" id="KW-1185">Reference proteome</keyword>